<gene>
    <name evidence="1" type="ORF">PT015_02455</name>
</gene>
<proteinExistence type="predicted"/>
<keyword evidence="2" id="KW-1185">Reference proteome</keyword>
<name>A0ABY8W1U6_9MYCO</name>
<dbReference type="RefSeq" id="WP_285188548.1">
    <property type="nucleotide sequence ID" value="NZ_CP126981.1"/>
</dbReference>
<evidence type="ECO:0000313" key="1">
    <source>
        <dbReference type="EMBL" id="WIM88388.1"/>
    </source>
</evidence>
<organism evidence="1 2">
    <name type="scientific">Candidatus Mycobacterium wuenschmannii</name>
    <dbReference type="NCBI Taxonomy" id="3027808"/>
    <lineage>
        <taxon>Bacteria</taxon>
        <taxon>Bacillati</taxon>
        <taxon>Actinomycetota</taxon>
        <taxon>Actinomycetes</taxon>
        <taxon>Mycobacteriales</taxon>
        <taxon>Mycobacteriaceae</taxon>
        <taxon>Mycobacterium</taxon>
    </lineage>
</organism>
<protein>
    <submittedName>
        <fullName evidence="1">Uncharacterized protein</fullName>
    </submittedName>
</protein>
<sequence length="145" mass="15694">MASNEAVPLPGISPGALSEPSYRYLSPHQAAVLDAATRRLDLGPQDGPDEHRVIIYVDRLLSVLNVAPGGLHVVGSLRQRVAELRRQYTGGIALLDQMAGGDFTTAPPLRQQLILGRSQLAAFVGMLFDHIIEAMGLIDAEVRFR</sequence>
<dbReference type="Proteomes" id="UP001236585">
    <property type="component" value="Chromosome"/>
</dbReference>
<accession>A0ABY8W1U6</accession>
<evidence type="ECO:0000313" key="2">
    <source>
        <dbReference type="Proteomes" id="UP001236585"/>
    </source>
</evidence>
<dbReference type="EMBL" id="CP126981">
    <property type="protein sequence ID" value="WIM88388.1"/>
    <property type="molecule type" value="Genomic_DNA"/>
</dbReference>
<reference evidence="1 2" key="1">
    <citation type="journal article" date="2023" name="Microbiol. Resour. Announc.">
        <title>Complete Genome Sequence of Mycobacterium wuenschmanii, a novel Nontuberculous Mycobacterium Isolated from a captive population of Amazon Milk Frogs.</title>
        <authorList>
            <person name="Hicks J."/>
            <person name="Zeineldin M."/>
            <person name="Ward H."/>
            <person name="Wuenschmann A."/>
            <person name="Camp P."/>
            <person name="Farrell D."/>
            <person name="Lehman K."/>
            <person name="Thacker T."/>
            <person name="Cuthbert E."/>
        </authorList>
    </citation>
    <scope>NUCLEOTIDE SEQUENCE [LARGE SCALE GENOMIC DNA]</scope>
    <source>
        <strain evidence="1 2">Wuenschmanii</strain>
    </source>
</reference>